<feature type="domain" description="Protein kinase" evidence="4">
    <location>
        <begin position="233"/>
        <end position="509"/>
    </location>
</feature>
<dbReference type="PROSITE" id="PS50011">
    <property type="entry name" value="PROTEIN_KINASE_DOM"/>
    <property type="match status" value="1"/>
</dbReference>
<name>A0A0C3AJX6_9AGAM</name>
<feature type="region of interest" description="Disordered" evidence="3">
    <location>
        <begin position="1"/>
        <end position="33"/>
    </location>
</feature>
<dbReference type="HOGENOM" id="CLU_030986_0_0_1"/>
<sequence>MAPCPRPVPRPRLTGNPPNHAVGNRQAANPPPLEKDVDRVAKKLGDKYTRAVNRTIRTTIPDGHQQQCEEYVGVVHVYKALLVDVYAHLVYCEYRDNHEQHPLLNKLQQSVSIWQSWDRLKQLTHHVKIRDALYGYLEPYCQKHRHLFLFRSRVPAGDRDGILSLIVHCAKAQETAFFDLAYKMQIQEYDDRKSWKESDVVVDLIYLCLIGLDTKPIFRERLLSHTLRLATKSAYFPRSLAIDFGQVILSEYAFPRGRRSSAGRQVGRYENEDVDIEWLTFYCDQLRSRFRKAFSSEAILWSTLQHENIVPFYGVITRPGSPCRLGLVFKFMPNRTITDCLREPCVNRKKLAVDIAKALKYIHNLKPPVYHGHLDRDHIVVDQYGHAHLTDFPRATHCNYIQSLATILPRNRPFYLAPEYLGPDYDVRTTSYSDMWSFGCVLYELITGSMLFEDLGVPEISNRIRRGHMPTRPRDLEPEISAWWPVVESCWHLDPKRRLSARKAVEKLS</sequence>
<organism evidence="5 6">
    <name type="scientific">Scleroderma citrinum Foug A</name>
    <dbReference type="NCBI Taxonomy" id="1036808"/>
    <lineage>
        <taxon>Eukaryota</taxon>
        <taxon>Fungi</taxon>
        <taxon>Dikarya</taxon>
        <taxon>Basidiomycota</taxon>
        <taxon>Agaricomycotina</taxon>
        <taxon>Agaricomycetes</taxon>
        <taxon>Agaricomycetidae</taxon>
        <taxon>Boletales</taxon>
        <taxon>Sclerodermatineae</taxon>
        <taxon>Sclerodermataceae</taxon>
        <taxon>Scleroderma</taxon>
    </lineage>
</organism>
<dbReference type="InterPro" id="IPR000719">
    <property type="entry name" value="Prot_kinase_dom"/>
</dbReference>
<dbReference type="Pfam" id="PF07714">
    <property type="entry name" value="PK_Tyr_Ser-Thr"/>
    <property type="match status" value="1"/>
</dbReference>
<reference evidence="6" key="2">
    <citation type="submission" date="2015-01" db="EMBL/GenBank/DDBJ databases">
        <title>Evolutionary Origins and Diversification of the Mycorrhizal Mutualists.</title>
        <authorList>
            <consortium name="DOE Joint Genome Institute"/>
            <consortium name="Mycorrhizal Genomics Consortium"/>
            <person name="Kohler A."/>
            <person name="Kuo A."/>
            <person name="Nagy L.G."/>
            <person name="Floudas D."/>
            <person name="Copeland A."/>
            <person name="Barry K.W."/>
            <person name="Cichocki N."/>
            <person name="Veneault-Fourrey C."/>
            <person name="LaButti K."/>
            <person name="Lindquist E.A."/>
            <person name="Lipzen A."/>
            <person name="Lundell T."/>
            <person name="Morin E."/>
            <person name="Murat C."/>
            <person name="Riley R."/>
            <person name="Ohm R."/>
            <person name="Sun H."/>
            <person name="Tunlid A."/>
            <person name="Henrissat B."/>
            <person name="Grigoriev I.V."/>
            <person name="Hibbett D.S."/>
            <person name="Martin F."/>
        </authorList>
    </citation>
    <scope>NUCLEOTIDE SEQUENCE [LARGE SCALE GENOMIC DNA]</scope>
    <source>
        <strain evidence="6">Foug A</strain>
    </source>
</reference>
<dbReference type="OrthoDB" id="4062651at2759"/>
<protein>
    <recommendedName>
        <fullName evidence="4">Protein kinase domain-containing protein</fullName>
    </recommendedName>
</protein>
<keyword evidence="2" id="KW-0067">ATP-binding</keyword>
<dbReference type="PANTHER" id="PTHR44329">
    <property type="entry name" value="SERINE/THREONINE-PROTEIN KINASE TNNI3K-RELATED"/>
    <property type="match status" value="1"/>
</dbReference>
<evidence type="ECO:0000256" key="1">
    <source>
        <dbReference type="ARBA" id="ARBA00022741"/>
    </source>
</evidence>
<dbReference type="GO" id="GO:0005524">
    <property type="term" value="F:ATP binding"/>
    <property type="evidence" value="ECO:0007669"/>
    <property type="project" value="UniProtKB-KW"/>
</dbReference>
<keyword evidence="1" id="KW-0547">Nucleotide-binding</keyword>
<evidence type="ECO:0000259" key="4">
    <source>
        <dbReference type="PROSITE" id="PS50011"/>
    </source>
</evidence>
<dbReference type="Gene3D" id="1.10.510.10">
    <property type="entry name" value="Transferase(Phosphotransferase) domain 1"/>
    <property type="match status" value="1"/>
</dbReference>
<dbReference type="GO" id="GO:0004674">
    <property type="term" value="F:protein serine/threonine kinase activity"/>
    <property type="evidence" value="ECO:0007669"/>
    <property type="project" value="TreeGrafter"/>
</dbReference>
<evidence type="ECO:0000313" key="5">
    <source>
        <dbReference type="EMBL" id="KIM65242.1"/>
    </source>
</evidence>
<dbReference type="PANTHER" id="PTHR44329:SF298">
    <property type="entry name" value="MIXED LINEAGE KINASE DOMAIN-LIKE PROTEIN"/>
    <property type="match status" value="1"/>
</dbReference>
<dbReference type="InterPro" id="IPR051681">
    <property type="entry name" value="Ser/Thr_Kinases-Pseudokinases"/>
</dbReference>
<dbReference type="Proteomes" id="UP000053989">
    <property type="component" value="Unassembled WGS sequence"/>
</dbReference>
<evidence type="ECO:0000256" key="2">
    <source>
        <dbReference type="ARBA" id="ARBA00022840"/>
    </source>
</evidence>
<keyword evidence="6" id="KW-1185">Reference proteome</keyword>
<dbReference type="STRING" id="1036808.A0A0C3AJX6"/>
<gene>
    <name evidence="5" type="ORF">SCLCIDRAFT_1212390</name>
</gene>
<dbReference type="SUPFAM" id="SSF56112">
    <property type="entry name" value="Protein kinase-like (PK-like)"/>
    <property type="match status" value="1"/>
</dbReference>
<dbReference type="InterPro" id="IPR001245">
    <property type="entry name" value="Ser-Thr/Tyr_kinase_cat_dom"/>
</dbReference>
<proteinExistence type="predicted"/>
<dbReference type="InParanoid" id="A0A0C3AJX6"/>
<dbReference type="EMBL" id="KN822023">
    <property type="protein sequence ID" value="KIM65242.1"/>
    <property type="molecule type" value="Genomic_DNA"/>
</dbReference>
<dbReference type="InterPro" id="IPR011009">
    <property type="entry name" value="Kinase-like_dom_sf"/>
</dbReference>
<dbReference type="AlphaFoldDB" id="A0A0C3AJX6"/>
<accession>A0A0C3AJX6</accession>
<reference evidence="5 6" key="1">
    <citation type="submission" date="2014-04" db="EMBL/GenBank/DDBJ databases">
        <authorList>
            <consortium name="DOE Joint Genome Institute"/>
            <person name="Kuo A."/>
            <person name="Kohler A."/>
            <person name="Nagy L.G."/>
            <person name="Floudas D."/>
            <person name="Copeland A."/>
            <person name="Barry K.W."/>
            <person name="Cichocki N."/>
            <person name="Veneault-Fourrey C."/>
            <person name="LaButti K."/>
            <person name="Lindquist E.A."/>
            <person name="Lipzen A."/>
            <person name="Lundell T."/>
            <person name="Morin E."/>
            <person name="Murat C."/>
            <person name="Sun H."/>
            <person name="Tunlid A."/>
            <person name="Henrissat B."/>
            <person name="Grigoriev I.V."/>
            <person name="Hibbett D.S."/>
            <person name="Martin F."/>
            <person name="Nordberg H.P."/>
            <person name="Cantor M.N."/>
            <person name="Hua S.X."/>
        </authorList>
    </citation>
    <scope>NUCLEOTIDE SEQUENCE [LARGE SCALE GENOMIC DNA]</scope>
    <source>
        <strain evidence="5 6">Foug A</strain>
    </source>
</reference>
<feature type="compositionally biased region" description="Pro residues" evidence="3">
    <location>
        <begin position="1"/>
        <end position="10"/>
    </location>
</feature>
<evidence type="ECO:0000313" key="6">
    <source>
        <dbReference type="Proteomes" id="UP000053989"/>
    </source>
</evidence>
<evidence type="ECO:0000256" key="3">
    <source>
        <dbReference type="SAM" id="MobiDB-lite"/>
    </source>
</evidence>